<dbReference type="AlphaFoldDB" id="A0A9W9P6S5"/>
<dbReference type="InterPro" id="IPR051609">
    <property type="entry name" value="NmrA/Isoflavone_reductase-like"/>
</dbReference>
<keyword evidence="5" id="KW-1185">Reference proteome</keyword>
<evidence type="ECO:0000256" key="1">
    <source>
        <dbReference type="ARBA" id="ARBA00022857"/>
    </source>
</evidence>
<dbReference type="GO" id="GO:0016491">
    <property type="term" value="F:oxidoreductase activity"/>
    <property type="evidence" value="ECO:0007669"/>
    <property type="project" value="UniProtKB-KW"/>
</dbReference>
<dbReference type="Proteomes" id="UP001150941">
    <property type="component" value="Unassembled WGS sequence"/>
</dbReference>
<dbReference type="Pfam" id="PF05368">
    <property type="entry name" value="NmrA"/>
    <property type="match status" value="1"/>
</dbReference>
<accession>A0A9W9P6S5</accession>
<dbReference type="RefSeq" id="XP_058331915.1">
    <property type="nucleotide sequence ID" value="XM_058472912.1"/>
</dbReference>
<evidence type="ECO:0000256" key="2">
    <source>
        <dbReference type="ARBA" id="ARBA00023002"/>
    </source>
</evidence>
<dbReference type="PANTHER" id="PTHR47706">
    <property type="entry name" value="NMRA-LIKE FAMILY PROTEIN"/>
    <property type="match status" value="1"/>
</dbReference>
<dbReference type="InterPro" id="IPR045312">
    <property type="entry name" value="PCBER-like"/>
</dbReference>
<feature type="domain" description="NmrA-like" evidence="3">
    <location>
        <begin position="4"/>
        <end position="218"/>
    </location>
</feature>
<sequence length="275" mass="29496">MAIKKVAIAGATGNLGPRVLTTLLDAGFEVTALSRSSPHQIDARAKVQVVDYASRDSLVAALSGQDAVVSTLNAWAVPRDIHLLLVDAAHAAGVKRFLPSEYGSDTSHPLVAKLPVFGDKIAVVDRLKEIAAKDSAFTWTSVVNGPFFDWGLQNGLLVSLKGSSSQIFNGGDVRFSTTTVAGIARAVAGVLQHPDETKNRYVYVAEAEVTQHELLRWSGRANQIKEEHISLEELEQGAYAGVNATPPDLRAFAVGLIRRAIFDSAMIENLVKQNV</sequence>
<name>A0A9W9P6S5_9EURO</name>
<evidence type="ECO:0000259" key="3">
    <source>
        <dbReference type="Pfam" id="PF05368"/>
    </source>
</evidence>
<evidence type="ECO:0000313" key="5">
    <source>
        <dbReference type="Proteomes" id="UP001150941"/>
    </source>
</evidence>
<gene>
    <name evidence="4" type="ORF">N7468_003615</name>
</gene>
<dbReference type="OrthoDB" id="9974981at2759"/>
<reference evidence="4" key="2">
    <citation type="journal article" date="2023" name="IMA Fungus">
        <title>Comparative genomic study of the Penicillium genus elucidates a diverse pangenome and 15 lateral gene transfer events.</title>
        <authorList>
            <person name="Petersen C."/>
            <person name="Sorensen T."/>
            <person name="Nielsen M.R."/>
            <person name="Sondergaard T.E."/>
            <person name="Sorensen J.L."/>
            <person name="Fitzpatrick D.A."/>
            <person name="Frisvad J.C."/>
            <person name="Nielsen K.L."/>
        </authorList>
    </citation>
    <scope>NUCLEOTIDE SEQUENCE</scope>
    <source>
        <strain evidence="4">IBT 19713</strain>
    </source>
</reference>
<keyword evidence="1" id="KW-0521">NADP</keyword>
<dbReference type="InterPro" id="IPR036291">
    <property type="entry name" value="NAD(P)-bd_dom_sf"/>
</dbReference>
<dbReference type="CDD" id="cd05259">
    <property type="entry name" value="PCBER_SDR_a"/>
    <property type="match status" value="1"/>
</dbReference>
<dbReference type="InterPro" id="IPR008030">
    <property type="entry name" value="NmrA-like"/>
</dbReference>
<dbReference type="GeneID" id="83200215"/>
<organism evidence="4 5">
    <name type="scientific">Penicillium chermesinum</name>
    <dbReference type="NCBI Taxonomy" id="63820"/>
    <lineage>
        <taxon>Eukaryota</taxon>
        <taxon>Fungi</taxon>
        <taxon>Dikarya</taxon>
        <taxon>Ascomycota</taxon>
        <taxon>Pezizomycotina</taxon>
        <taxon>Eurotiomycetes</taxon>
        <taxon>Eurotiomycetidae</taxon>
        <taxon>Eurotiales</taxon>
        <taxon>Aspergillaceae</taxon>
        <taxon>Penicillium</taxon>
    </lineage>
</organism>
<dbReference type="Gene3D" id="3.40.50.720">
    <property type="entry name" value="NAD(P)-binding Rossmann-like Domain"/>
    <property type="match status" value="1"/>
</dbReference>
<keyword evidence="2" id="KW-0560">Oxidoreductase</keyword>
<dbReference type="PANTHER" id="PTHR47706:SF1">
    <property type="entry name" value="CIPA-LIKE, PUTATIVE (AFU_ORTHOLOGUE AFUA_1G12460)-RELATED"/>
    <property type="match status" value="1"/>
</dbReference>
<dbReference type="Gene3D" id="3.90.25.10">
    <property type="entry name" value="UDP-galactose 4-epimerase, domain 1"/>
    <property type="match status" value="1"/>
</dbReference>
<dbReference type="EMBL" id="JAPQKS010000003">
    <property type="protein sequence ID" value="KAJ5238996.1"/>
    <property type="molecule type" value="Genomic_DNA"/>
</dbReference>
<dbReference type="SUPFAM" id="SSF51735">
    <property type="entry name" value="NAD(P)-binding Rossmann-fold domains"/>
    <property type="match status" value="1"/>
</dbReference>
<proteinExistence type="predicted"/>
<evidence type="ECO:0000313" key="4">
    <source>
        <dbReference type="EMBL" id="KAJ5238996.1"/>
    </source>
</evidence>
<reference evidence="4" key="1">
    <citation type="submission" date="2022-11" db="EMBL/GenBank/DDBJ databases">
        <authorList>
            <person name="Petersen C."/>
        </authorList>
    </citation>
    <scope>NUCLEOTIDE SEQUENCE</scope>
    <source>
        <strain evidence="4">IBT 19713</strain>
    </source>
</reference>
<protein>
    <submittedName>
        <fullName evidence="4">Oxidoreductase CipA</fullName>
    </submittedName>
</protein>
<comment type="caution">
    <text evidence="4">The sequence shown here is derived from an EMBL/GenBank/DDBJ whole genome shotgun (WGS) entry which is preliminary data.</text>
</comment>